<dbReference type="Proteomes" id="UP000478052">
    <property type="component" value="Unassembled WGS sequence"/>
</dbReference>
<proteinExistence type="predicted"/>
<accession>A0A6G0Z275</accession>
<organism evidence="1 2">
    <name type="scientific">Aphis craccivora</name>
    <name type="common">Cowpea aphid</name>
    <dbReference type="NCBI Taxonomy" id="307492"/>
    <lineage>
        <taxon>Eukaryota</taxon>
        <taxon>Metazoa</taxon>
        <taxon>Ecdysozoa</taxon>
        <taxon>Arthropoda</taxon>
        <taxon>Hexapoda</taxon>
        <taxon>Insecta</taxon>
        <taxon>Pterygota</taxon>
        <taxon>Neoptera</taxon>
        <taxon>Paraneoptera</taxon>
        <taxon>Hemiptera</taxon>
        <taxon>Sternorrhyncha</taxon>
        <taxon>Aphidomorpha</taxon>
        <taxon>Aphidoidea</taxon>
        <taxon>Aphididae</taxon>
        <taxon>Aphidini</taxon>
        <taxon>Aphis</taxon>
        <taxon>Aphis</taxon>
    </lineage>
</organism>
<evidence type="ECO:0000313" key="1">
    <source>
        <dbReference type="EMBL" id="KAF0764488.1"/>
    </source>
</evidence>
<name>A0A6G0Z275_APHCR</name>
<keyword evidence="2" id="KW-1185">Reference proteome</keyword>
<evidence type="ECO:0000313" key="2">
    <source>
        <dbReference type="Proteomes" id="UP000478052"/>
    </source>
</evidence>
<protein>
    <submittedName>
        <fullName evidence="1">Uncharacterized protein</fullName>
    </submittedName>
</protein>
<dbReference type="AlphaFoldDB" id="A0A6G0Z275"/>
<comment type="caution">
    <text evidence="1">The sequence shown here is derived from an EMBL/GenBank/DDBJ whole genome shotgun (WGS) entry which is preliminary data.</text>
</comment>
<gene>
    <name evidence="1" type="ORF">FWK35_00016520</name>
</gene>
<sequence length="39" mass="4242">MLCVFFMSVYSITSLNNASIFNFSSFSGSKMNLVGALGR</sequence>
<reference evidence="1 2" key="1">
    <citation type="submission" date="2019-08" db="EMBL/GenBank/DDBJ databases">
        <title>Whole genome of Aphis craccivora.</title>
        <authorList>
            <person name="Voronova N.V."/>
            <person name="Shulinski R.S."/>
            <person name="Bandarenka Y.V."/>
            <person name="Zhorov D.G."/>
            <person name="Warner D."/>
        </authorList>
    </citation>
    <scope>NUCLEOTIDE SEQUENCE [LARGE SCALE GENOMIC DNA]</scope>
    <source>
        <strain evidence="1">180601</strain>
        <tissue evidence="1">Whole Body</tissue>
    </source>
</reference>
<dbReference type="EMBL" id="VUJU01001621">
    <property type="protein sequence ID" value="KAF0764488.1"/>
    <property type="molecule type" value="Genomic_DNA"/>
</dbReference>